<dbReference type="Pfam" id="PF07690">
    <property type="entry name" value="MFS_1"/>
    <property type="match status" value="1"/>
</dbReference>
<evidence type="ECO:0000256" key="3">
    <source>
        <dbReference type="ARBA" id="ARBA00022692"/>
    </source>
</evidence>
<dbReference type="PROSITE" id="PS50850">
    <property type="entry name" value="MFS"/>
    <property type="match status" value="1"/>
</dbReference>
<feature type="domain" description="Major facilitator superfamily (MFS) profile" evidence="7">
    <location>
        <begin position="240"/>
        <end position="445"/>
    </location>
</feature>
<evidence type="ECO:0000256" key="5">
    <source>
        <dbReference type="ARBA" id="ARBA00023136"/>
    </source>
</evidence>
<gene>
    <name evidence="8" type="ORF">ACFP50_18285</name>
</gene>
<feature type="transmembrane region" description="Helical" evidence="6">
    <location>
        <begin position="306"/>
        <end position="324"/>
    </location>
</feature>
<comment type="caution">
    <text evidence="8">The sequence shown here is derived from an EMBL/GenBank/DDBJ whole genome shotgun (WGS) entry which is preliminary data.</text>
</comment>
<dbReference type="Proteomes" id="UP001596242">
    <property type="component" value="Unassembled WGS sequence"/>
</dbReference>
<sequence length="445" mass="44728">MNVRTTQVPPPSRARQNAPLLALVTVAGVSALGIAATLVAVPWFVLHTTGSGTWTGLVAAAETAGLLCSAVLAGPVVDRLPTRAVSFGADLLSAAALALIPLLHAVGALSLAVLVALVFVVGAARGPAETARQLLLAGAMEQSGTTVEVGTGMVEAARRIGLMAGAPLAGLLVTAVGPVRTLCADVGAALLCCLLVAALVPAVPRPAGDGTAPRSPGGTATAYLADLRAGWAYLRGDRPVRAMTAVLLVTNALDGALNGVLYPAYGSRVLQSSALFGGMITAIGAGALLGAGLYGRFGRRLPRRALFVGAFLLVGAVRCATLAAGPPPWALLSLLALSGLGSGALAPLMMSVAYERVPERVRGRVFGMLVACALAATPLGMLVAGPVLDGWGLTPALLATGAVYLGVTLTPLVFPVWGELDAAEPSFTPSADRSVEIEAVCRPSL</sequence>
<accession>A0ABW1M0E3</accession>
<reference evidence="9" key="1">
    <citation type="journal article" date="2019" name="Int. J. Syst. Evol. Microbiol.">
        <title>The Global Catalogue of Microorganisms (GCM) 10K type strain sequencing project: providing services to taxonomists for standard genome sequencing and annotation.</title>
        <authorList>
            <consortium name="The Broad Institute Genomics Platform"/>
            <consortium name="The Broad Institute Genome Sequencing Center for Infectious Disease"/>
            <person name="Wu L."/>
            <person name="Ma J."/>
        </authorList>
    </citation>
    <scope>NUCLEOTIDE SEQUENCE [LARGE SCALE GENOMIC DNA]</scope>
    <source>
        <strain evidence="9">JCM 12763</strain>
    </source>
</reference>
<feature type="transmembrane region" description="Helical" evidence="6">
    <location>
        <begin position="365"/>
        <end position="384"/>
    </location>
</feature>
<dbReference type="PANTHER" id="PTHR23513:SF11">
    <property type="entry name" value="STAPHYLOFERRIN A TRANSPORTER"/>
    <property type="match status" value="1"/>
</dbReference>
<evidence type="ECO:0000256" key="1">
    <source>
        <dbReference type="ARBA" id="ARBA00004651"/>
    </source>
</evidence>
<evidence type="ECO:0000313" key="9">
    <source>
        <dbReference type="Proteomes" id="UP001596242"/>
    </source>
</evidence>
<keyword evidence="3 6" id="KW-0812">Transmembrane</keyword>
<dbReference type="InterPro" id="IPR020846">
    <property type="entry name" value="MFS_dom"/>
</dbReference>
<dbReference type="SUPFAM" id="SSF103473">
    <property type="entry name" value="MFS general substrate transporter"/>
    <property type="match status" value="1"/>
</dbReference>
<protein>
    <submittedName>
        <fullName evidence="8">MFS transporter</fullName>
    </submittedName>
</protein>
<proteinExistence type="predicted"/>
<comment type="subcellular location">
    <subcellularLocation>
        <location evidence="1">Cell membrane</location>
        <topology evidence="1">Multi-pass membrane protein</topology>
    </subcellularLocation>
</comment>
<dbReference type="EMBL" id="JBHSPT010000041">
    <property type="protein sequence ID" value="MFC6057336.1"/>
    <property type="molecule type" value="Genomic_DNA"/>
</dbReference>
<keyword evidence="2" id="KW-1003">Cell membrane</keyword>
<keyword evidence="9" id="KW-1185">Reference proteome</keyword>
<dbReference type="InterPro" id="IPR036259">
    <property type="entry name" value="MFS_trans_sf"/>
</dbReference>
<organism evidence="8 9">
    <name type="scientific">Streptomyces pratens</name>
    <dbReference type="NCBI Taxonomy" id="887456"/>
    <lineage>
        <taxon>Bacteria</taxon>
        <taxon>Bacillati</taxon>
        <taxon>Actinomycetota</taxon>
        <taxon>Actinomycetes</taxon>
        <taxon>Kitasatosporales</taxon>
        <taxon>Streptomycetaceae</taxon>
        <taxon>Streptomyces</taxon>
    </lineage>
</organism>
<feature type="transmembrane region" description="Helical" evidence="6">
    <location>
        <begin position="330"/>
        <end position="353"/>
    </location>
</feature>
<keyword evidence="5 6" id="KW-0472">Membrane</keyword>
<feature type="transmembrane region" description="Helical" evidence="6">
    <location>
        <begin position="242"/>
        <end position="262"/>
    </location>
</feature>
<dbReference type="InterPro" id="IPR011701">
    <property type="entry name" value="MFS"/>
</dbReference>
<evidence type="ECO:0000259" key="7">
    <source>
        <dbReference type="PROSITE" id="PS50850"/>
    </source>
</evidence>
<evidence type="ECO:0000256" key="6">
    <source>
        <dbReference type="SAM" id="Phobius"/>
    </source>
</evidence>
<keyword evidence="4 6" id="KW-1133">Transmembrane helix</keyword>
<evidence type="ECO:0000256" key="4">
    <source>
        <dbReference type="ARBA" id="ARBA00022989"/>
    </source>
</evidence>
<feature type="transmembrane region" description="Helical" evidence="6">
    <location>
        <begin position="396"/>
        <end position="417"/>
    </location>
</feature>
<dbReference type="RefSeq" id="WP_386398853.1">
    <property type="nucleotide sequence ID" value="NZ_JBHSPT010000041.1"/>
</dbReference>
<feature type="transmembrane region" description="Helical" evidence="6">
    <location>
        <begin position="160"/>
        <end position="180"/>
    </location>
</feature>
<evidence type="ECO:0000313" key="8">
    <source>
        <dbReference type="EMBL" id="MFC6057336.1"/>
    </source>
</evidence>
<dbReference type="PANTHER" id="PTHR23513">
    <property type="entry name" value="INTEGRAL MEMBRANE EFFLUX PROTEIN-RELATED"/>
    <property type="match status" value="1"/>
</dbReference>
<feature type="transmembrane region" description="Helical" evidence="6">
    <location>
        <begin position="274"/>
        <end position="294"/>
    </location>
</feature>
<evidence type="ECO:0000256" key="2">
    <source>
        <dbReference type="ARBA" id="ARBA00022475"/>
    </source>
</evidence>
<feature type="transmembrane region" description="Helical" evidence="6">
    <location>
        <begin position="20"/>
        <end position="45"/>
    </location>
</feature>
<dbReference type="Gene3D" id="1.20.1250.20">
    <property type="entry name" value="MFS general substrate transporter like domains"/>
    <property type="match status" value="1"/>
</dbReference>
<feature type="transmembrane region" description="Helical" evidence="6">
    <location>
        <begin position="106"/>
        <end position="124"/>
    </location>
</feature>
<feature type="transmembrane region" description="Helical" evidence="6">
    <location>
        <begin position="186"/>
        <end position="204"/>
    </location>
</feature>
<name>A0ABW1M0E3_9ACTN</name>